<feature type="chain" id="PRO_5043971333" evidence="2">
    <location>
        <begin position="18"/>
        <end position="156"/>
    </location>
</feature>
<evidence type="ECO:0000313" key="3">
    <source>
        <dbReference type="EMBL" id="WUR03304.1"/>
    </source>
</evidence>
<dbReference type="KEGG" id="vnx:VNE69_04130"/>
<evidence type="ECO:0000313" key="4">
    <source>
        <dbReference type="Proteomes" id="UP001334084"/>
    </source>
</evidence>
<feature type="coiled-coil region" evidence="1">
    <location>
        <begin position="88"/>
        <end position="115"/>
    </location>
</feature>
<keyword evidence="1" id="KW-0175">Coiled coil</keyword>
<proteinExistence type="predicted"/>
<keyword evidence="2" id="KW-0732">Signal</keyword>
<feature type="signal peptide" evidence="2">
    <location>
        <begin position="1"/>
        <end position="17"/>
    </location>
</feature>
<name>A0AAX4JBE1_9MICR</name>
<reference evidence="3" key="1">
    <citation type="journal article" date="2024" name="BMC Genomics">
        <title>Functional annotation of a divergent genome using sequence and structure-based similarity.</title>
        <authorList>
            <person name="Svedberg D."/>
            <person name="Winiger R.R."/>
            <person name="Berg A."/>
            <person name="Sharma H."/>
            <person name="Tellgren-Roth C."/>
            <person name="Debrunner-Vossbrinck B.A."/>
            <person name="Vossbrinck C.R."/>
            <person name="Barandun J."/>
        </authorList>
    </citation>
    <scope>NUCLEOTIDE SEQUENCE</scope>
    <source>
        <strain evidence="3">Illinois isolate</strain>
    </source>
</reference>
<evidence type="ECO:0000256" key="2">
    <source>
        <dbReference type="SAM" id="SignalP"/>
    </source>
</evidence>
<gene>
    <name evidence="3" type="ORF">VNE69_04130</name>
</gene>
<dbReference type="Proteomes" id="UP001334084">
    <property type="component" value="Chromosome 4"/>
</dbReference>
<evidence type="ECO:0000256" key="1">
    <source>
        <dbReference type="SAM" id="Coils"/>
    </source>
</evidence>
<keyword evidence="4" id="KW-1185">Reference proteome</keyword>
<dbReference type="GeneID" id="90541120"/>
<protein>
    <submittedName>
        <fullName evidence="3">Translocation protein SEC66</fullName>
    </submittedName>
</protein>
<accession>A0AAX4JBE1</accession>
<dbReference type="AlphaFoldDB" id="A0AAX4JBE1"/>
<sequence length="156" mass="18651">MILLLTIILSITLISFSILRRSTVKGSSSSSVHMVTYYDSLFLNNKQKSFDLLLLWYRDLKSRLLTIEKEKEVVDPLYSKRLVSEEMYNRINEDIKNMNTERMIIEQEAQAYNRNIFKECKVRPVENKNYKIIEDIHFNKKREALESNLRERLLIK</sequence>
<organism evidence="3 4">
    <name type="scientific">Vairimorpha necatrix</name>
    <dbReference type="NCBI Taxonomy" id="6039"/>
    <lineage>
        <taxon>Eukaryota</taxon>
        <taxon>Fungi</taxon>
        <taxon>Fungi incertae sedis</taxon>
        <taxon>Microsporidia</taxon>
        <taxon>Nosematidae</taxon>
        <taxon>Vairimorpha</taxon>
    </lineage>
</organism>
<dbReference type="EMBL" id="CP142729">
    <property type="protein sequence ID" value="WUR03304.1"/>
    <property type="molecule type" value="Genomic_DNA"/>
</dbReference>
<dbReference type="RefSeq" id="XP_065329449.1">
    <property type="nucleotide sequence ID" value="XM_065473377.1"/>
</dbReference>